<dbReference type="AlphaFoldDB" id="A3LZD8"/>
<dbReference type="OrthoDB" id="4025787at2759"/>
<evidence type="ECO:0000313" key="2">
    <source>
        <dbReference type="EMBL" id="ABN68140.1"/>
    </source>
</evidence>
<dbReference type="eggNOG" id="ENOG502T4B8">
    <property type="taxonomic scope" value="Eukaryota"/>
</dbReference>
<dbReference type="OMA" id="YNSHINP"/>
<feature type="region of interest" description="Disordered" evidence="1">
    <location>
        <begin position="337"/>
        <end position="422"/>
    </location>
</feature>
<dbReference type="Proteomes" id="UP000002258">
    <property type="component" value="Chromosome 7"/>
</dbReference>
<gene>
    <name evidence="2" type="ORF">PICST_68364</name>
</gene>
<feature type="compositionally biased region" description="Low complexity" evidence="1">
    <location>
        <begin position="71"/>
        <end position="80"/>
    </location>
</feature>
<feature type="compositionally biased region" description="Low complexity" evidence="1">
    <location>
        <begin position="407"/>
        <end position="422"/>
    </location>
</feature>
<protein>
    <submittedName>
        <fullName evidence="2">Uncharacterized protein</fullName>
    </submittedName>
</protein>
<feature type="region of interest" description="Disordered" evidence="1">
    <location>
        <begin position="108"/>
        <end position="163"/>
    </location>
</feature>
<feature type="compositionally biased region" description="Basic residues" evidence="1">
    <location>
        <begin position="109"/>
        <end position="123"/>
    </location>
</feature>
<sequence length="510" mass="56745">MSLIFPVFSNLSQSSDFAEQESSLYPLKEKILPTPGYPRIFFFNTMEHKPHNMVLPPANGKKLWRVKRTVSGSHGSHTSTNDANDTQTDSSLECLNNSLKIAAAAGKFSMRRPPLRRPKNKPGKPKDFVFVDLSPVKTEDSEASSGEYSTTSSPTLVNTQLPSPTLSINDANIKLDYTTNNDTINSTVSKAGLEMAPLNESFNNSISSEDDSLFSSFNNSEILESALSAYMQVQPQVSMVPRSAPVDSYGLGIMNMGSMNWDQPQVMKQQQTVQMSPQQQANQKTLTEQLFGYQQAMLQQYQQIQLLQQQLQQQQEMQKNIISPQSSPEEPVEIETKIANSNKRSKSTGDVGSSAKRRASGQFQFKTYTGPNKSKQQIRHRHTVSEPIKKNSASKKEVENAAAVSIPTTPKQEQTQSQQSSIKSTVGLEDFMMLNEQISIELPYEELSTDDALSMKSGKYDTYSPVSDYSDEDDYFAKSKGLDPNLLSNCGIDQYLIPRADDFVFSGFAM</sequence>
<dbReference type="GeneID" id="4840635"/>
<feature type="compositionally biased region" description="Polar residues" evidence="1">
    <location>
        <begin position="361"/>
        <end position="375"/>
    </location>
</feature>
<feature type="region of interest" description="Disordered" evidence="1">
    <location>
        <begin position="69"/>
        <end position="89"/>
    </location>
</feature>
<name>A3LZD8_PICST</name>
<accession>A3LZD8</accession>
<proteinExistence type="predicted"/>
<feature type="compositionally biased region" description="Basic and acidic residues" evidence="1">
    <location>
        <begin position="383"/>
        <end position="399"/>
    </location>
</feature>
<evidence type="ECO:0000256" key="1">
    <source>
        <dbReference type="SAM" id="MobiDB-lite"/>
    </source>
</evidence>
<dbReference type="InParanoid" id="A3LZD8"/>
<reference evidence="2 3" key="1">
    <citation type="journal article" date="2007" name="Nat. Biotechnol.">
        <title>Genome sequence of the lignocellulose-bioconverting and xylose-fermenting yeast Pichia stipitis.</title>
        <authorList>
            <person name="Jeffries T.W."/>
            <person name="Grigoriev I.V."/>
            <person name="Grimwood J."/>
            <person name="Laplaza J.M."/>
            <person name="Aerts A."/>
            <person name="Salamov A."/>
            <person name="Schmutz J."/>
            <person name="Lindquist E."/>
            <person name="Dehal P."/>
            <person name="Shapiro H."/>
            <person name="Jin Y.S."/>
            <person name="Passoth V."/>
            <person name="Richardson P.M."/>
        </authorList>
    </citation>
    <scope>NUCLEOTIDE SEQUENCE [LARGE SCALE GENOMIC DNA]</scope>
    <source>
        <strain evidence="3">ATCC 58785 / CBS 6054 / NBRC 10063 / NRRL Y-11545</strain>
    </source>
</reference>
<feature type="compositionally biased region" description="Polar residues" evidence="1">
    <location>
        <begin position="143"/>
        <end position="163"/>
    </location>
</feature>
<evidence type="ECO:0000313" key="3">
    <source>
        <dbReference type="Proteomes" id="UP000002258"/>
    </source>
</evidence>
<dbReference type="HOGENOM" id="CLU_534300_0_0_1"/>
<organism evidence="2 3">
    <name type="scientific">Scheffersomyces stipitis (strain ATCC 58785 / CBS 6054 / NBRC 10063 / NRRL Y-11545)</name>
    <name type="common">Yeast</name>
    <name type="synonym">Pichia stipitis</name>
    <dbReference type="NCBI Taxonomy" id="322104"/>
    <lineage>
        <taxon>Eukaryota</taxon>
        <taxon>Fungi</taxon>
        <taxon>Dikarya</taxon>
        <taxon>Ascomycota</taxon>
        <taxon>Saccharomycotina</taxon>
        <taxon>Pichiomycetes</taxon>
        <taxon>Debaryomycetaceae</taxon>
        <taxon>Scheffersomyces</taxon>
    </lineage>
</organism>
<keyword evidence="3" id="KW-1185">Reference proteome</keyword>
<dbReference type="EMBL" id="CP000501">
    <property type="protein sequence ID" value="ABN68140.1"/>
    <property type="molecule type" value="Genomic_DNA"/>
</dbReference>
<dbReference type="RefSeq" id="XP_001386169.1">
    <property type="nucleotide sequence ID" value="XM_001386132.1"/>
</dbReference>
<dbReference type="KEGG" id="pic:PICST_68364"/>